<dbReference type="PANTHER" id="PTHR46696:SF6">
    <property type="entry name" value="P450, PUTATIVE (EUROFUNG)-RELATED"/>
    <property type="match status" value="1"/>
</dbReference>
<keyword evidence="4" id="KW-0503">Monooxygenase</keyword>
<dbReference type="InterPro" id="IPR036396">
    <property type="entry name" value="Cyt_P450_sf"/>
</dbReference>
<evidence type="ECO:0000313" key="6">
    <source>
        <dbReference type="Proteomes" id="UP001342314"/>
    </source>
</evidence>
<organism evidence="5 6">
    <name type="scientific">Rhodotorula paludigena</name>
    <dbReference type="NCBI Taxonomy" id="86838"/>
    <lineage>
        <taxon>Eukaryota</taxon>
        <taxon>Fungi</taxon>
        <taxon>Dikarya</taxon>
        <taxon>Basidiomycota</taxon>
        <taxon>Pucciniomycotina</taxon>
        <taxon>Microbotryomycetes</taxon>
        <taxon>Sporidiobolales</taxon>
        <taxon>Sporidiobolaceae</taxon>
        <taxon>Rhodotorula</taxon>
    </lineage>
</organism>
<dbReference type="InterPro" id="IPR017972">
    <property type="entry name" value="Cyt_P450_CS"/>
</dbReference>
<dbReference type="AlphaFoldDB" id="A0AAV5GI31"/>
<evidence type="ECO:0000256" key="3">
    <source>
        <dbReference type="ARBA" id="ARBA00023004"/>
    </source>
</evidence>
<proteinExistence type="inferred from homology"/>
<dbReference type="EMBL" id="BQKY01000006">
    <property type="protein sequence ID" value="GJN90114.1"/>
    <property type="molecule type" value="Genomic_DNA"/>
</dbReference>
<dbReference type="GO" id="GO:0016705">
    <property type="term" value="F:oxidoreductase activity, acting on paired donors, with incorporation or reduction of molecular oxygen"/>
    <property type="evidence" value="ECO:0007669"/>
    <property type="project" value="InterPro"/>
</dbReference>
<dbReference type="PROSITE" id="PS00086">
    <property type="entry name" value="CYTOCHROME_P450"/>
    <property type="match status" value="1"/>
</dbReference>
<dbReference type="PANTHER" id="PTHR46696">
    <property type="entry name" value="P450, PUTATIVE (EUROFUNG)-RELATED"/>
    <property type="match status" value="1"/>
</dbReference>
<keyword evidence="4" id="KW-0349">Heme</keyword>
<keyword evidence="3 4" id="KW-0408">Iron</keyword>
<evidence type="ECO:0000256" key="1">
    <source>
        <dbReference type="ARBA" id="ARBA00010617"/>
    </source>
</evidence>
<dbReference type="GO" id="GO:0005506">
    <property type="term" value="F:iron ion binding"/>
    <property type="evidence" value="ECO:0007669"/>
    <property type="project" value="InterPro"/>
</dbReference>
<reference evidence="5 6" key="1">
    <citation type="submission" date="2021-12" db="EMBL/GenBank/DDBJ databases">
        <title>High titer production of polyol ester of fatty acids by Rhodotorula paludigena BS15 towards product separation-free biomass refinery.</title>
        <authorList>
            <person name="Mano J."/>
            <person name="Ono H."/>
            <person name="Tanaka T."/>
            <person name="Naito K."/>
            <person name="Sushida H."/>
            <person name="Ike M."/>
            <person name="Tokuyasu K."/>
            <person name="Kitaoka M."/>
        </authorList>
    </citation>
    <scope>NUCLEOTIDE SEQUENCE [LARGE SCALE GENOMIC DNA]</scope>
    <source>
        <strain evidence="5 6">BS15</strain>
    </source>
</reference>
<dbReference type="Pfam" id="PF00067">
    <property type="entry name" value="p450"/>
    <property type="match status" value="1"/>
</dbReference>
<dbReference type="Proteomes" id="UP001342314">
    <property type="component" value="Unassembled WGS sequence"/>
</dbReference>
<protein>
    <recommendedName>
        <fullName evidence="7">Cytochrome P450</fullName>
    </recommendedName>
</protein>
<dbReference type="InterPro" id="IPR001128">
    <property type="entry name" value="Cyt_P450"/>
</dbReference>
<keyword evidence="6" id="KW-1185">Reference proteome</keyword>
<dbReference type="GO" id="GO:0020037">
    <property type="term" value="F:heme binding"/>
    <property type="evidence" value="ECO:0007669"/>
    <property type="project" value="InterPro"/>
</dbReference>
<name>A0AAV5GI31_9BASI</name>
<dbReference type="GO" id="GO:0004497">
    <property type="term" value="F:monooxygenase activity"/>
    <property type="evidence" value="ECO:0007669"/>
    <property type="project" value="UniProtKB-KW"/>
</dbReference>
<dbReference type="SUPFAM" id="SSF48264">
    <property type="entry name" value="Cytochrome P450"/>
    <property type="match status" value="1"/>
</dbReference>
<comment type="similarity">
    <text evidence="1 4">Belongs to the cytochrome P450 family.</text>
</comment>
<evidence type="ECO:0008006" key="7">
    <source>
        <dbReference type="Google" id="ProtNLM"/>
    </source>
</evidence>
<accession>A0AAV5GI31</accession>
<evidence type="ECO:0000256" key="2">
    <source>
        <dbReference type="ARBA" id="ARBA00022723"/>
    </source>
</evidence>
<gene>
    <name evidence="5" type="ORF">Rhopal_003113-T1</name>
</gene>
<dbReference type="Gene3D" id="1.10.630.10">
    <property type="entry name" value="Cytochrome P450"/>
    <property type="match status" value="1"/>
</dbReference>
<sequence>MYADLREKCPVAFSSEYGGFYALTRHADIAAAAQDSATFISSVKAVVPSDPRGLRRPPLNYDAPNHTPYRTALDRTLKPARLAALKARLEEHSHFELKKMLDAGGGDFAGEYGARFPAWAETAWLNLEDDVAPVLSETAARWIRAWRLQEAEQVRINSEKLYDIARQLVADRKVEPQDVEIDPASSLLAERPDGQPLEEANIVGCLRQALVVGMVAPPLLLGAIAKHLATDTALQQQLRDNPDDVPAACEEFIRLYSPYRGFARTVSQPIMLHGRRIDPGMPVTMTYIAANRDPEVFPSPDEFILHRPNIALHLGFGKGRHRCAGSQLARMIVQLAVRDLLEATESFELAGECEGALMPECGIISCPLKMVPRV</sequence>
<evidence type="ECO:0000313" key="5">
    <source>
        <dbReference type="EMBL" id="GJN90114.1"/>
    </source>
</evidence>
<keyword evidence="2 4" id="KW-0479">Metal-binding</keyword>
<dbReference type="InterPro" id="IPR002397">
    <property type="entry name" value="Cyt_P450_B"/>
</dbReference>
<keyword evidence="4" id="KW-0560">Oxidoreductase</keyword>
<evidence type="ECO:0000256" key="4">
    <source>
        <dbReference type="RuleBase" id="RU000461"/>
    </source>
</evidence>
<comment type="caution">
    <text evidence="5">The sequence shown here is derived from an EMBL/GenBank/DDBJ whole genome shotgun (WGS) entry which is preliminary data.</text>
</comment>
<dbReference type="PRINTS" id="PR00359">
    <property type="entry name" value="BP450"/>
</dbReference>